<dbReference type="CDD" id="cd12909">
    <property type="entry name" value="SPRY_RanBP9_10"/>
    <property type="match status" value="1"/>
</dbReference>
<dbReference type="Pfam" id="PF10607">
    <property type="entry name" value="CTLH"/>
    <property type="match status" value="1"/>
</dbReference>
<dbReference type="InterPro" id="IPR050618">
    <property type="entry name" value="Ubq-SigPath_Reg"/>
</dbReference>
<feature type="region of interest" description="Disordered" evidence="1">
    <location>
        <begin position="185"/>
        <end position="237"/>
    </location>
</feature>
<proteinExistence type="predicted"/>
<sequence>MTSRPPRSASIPIPRASVSTSLNRNIESLISIPFITNGARPRLQSQGNRTASDDHHRGVGVAHGVRGASSSAVSTSPVRATARSFTQPVGSHFRTPSRSAATHEPRIIRAESSRNIDPSCLPSHSSSNSPVRTRRPSTAAVQAPSIQRNRSTSISQSRSTPASFPPPAYLDHSSFKHFFQTESPVSSLVGSKADSDSRTYSGVRSPPIDSDDDSNASPPPREPPVMSVASPDQPMRLPTRWSHEYRHSSLNLSENGRDLSFAGTSCNAERDTAAATRSVHPIPPACGVYYYEVQIHSKDQKAHISVGFAGPDVKLYRLPGWETNSWGYHGDDGCSFAAERNGTSYGPTFGLGDIIGCGIDFSTHRAFFTKNGTYLGPVFENVGRGIELYPTVGLQHIGESVKVNFGHEPFRFDIDYHVQQQRQLTWAKIMTRPLDPTLFVSAERSAATEEDAVPALPPATEQQTKQTINKLVFAYLAHHGYIKTARAFQKQTQGTAAATEGEGEGINSAVSGGGDDIEMDDVPGRSTLEADIELRTKIVNSVLSGEIDSALQETRDHYPRALVAEDGLMLVNLRCRKFVELVLETAELDKKMKAAIAREEVSTPETSELEDGMGMDVDDETLSGSETPVAANGRGGFRNGVVLDGTGTTSSLFTEAREMRSRPPSARELSTGQYEAALNAALAYGQTLDKDFKATENPEAKDIFLRTFAILTSSDPLTAGGAITEVAGHDARVQLANELNQAILRSQGRPADPALEMMYRHTAVCLLQLGLSRVGAAAFANMQKEFLDA</sequence>
<dbReference type="Proteomes" id="UP000518752">
    <property type="component" value="Unassembled WGS sequence"/>
</dbReference>
<feature type="compositionally biased region" description="Polar residues" evidence="1">
    <location>
        <begin position="83"/>
        <end position="100"/>
    </location>
</feature>
<evidence type="ECO:0000259" key="2">
    <source>
        <dbReference type="PROSITE" id="PS50188"/>
    </source>
</evidence>
<dbReference type="InterPro" id="IPR043136">
    <property type="entry name" value="B30.2/SPRY_sf"/>
</dbReference>
<feature type="compositionally biased region" description="Basic and acidic residues" evidence="1">
    <location>
        <begin position="101"/>
        <end position="114"/>
    </location>
</feature>
<dbReference type="Pfam" id="PF00622">
    <property type="entry name" value="SPRY"/>
    <property type="match status" value="1"/>
</dbReference>
<protein>
    <recommendedName>
        <fullName evidence="6">SPRY-domain-containing protein</fullName>
    </recommendedName>
</protein>
<dbReference type="PROSITE" id="PS50896">
    <property type="entry name" value="LISH"/>
    <property type="match status" value="1"/>
</dbReference>
<dbReference type="InterPro" id="IPR013144">
    <property type="entry name" value="CRA_dom"/>
</dbReference>
<evidence type="ECO:0000259" key="3">
    <source>
        <dbReference type="PROSITE" id="PS50897"/>
    </source>
</evidence>
<dbReference type="SMART" id="SM00757">
    <property type="entry name" value="CRA"/>
    <property type="match status" value="1"/>
</dbReference>
<dbReference type="AlphaFoldDB" id="A0A8H5MG25"/>
<evidence type="ECO:0000256" key="1">
    <source>
        <dbReference type="SAM" id="MobiDB-lite"/>
    </source>
</evidence>
<feature type="region of interest" description="Disordered" evidence="1">
    <location>
        <begin position="40"/>
        <end position="167"/>
    </location>
</feature>
<dbReference type="PROSITE" id="PS50897">
    <property type="entry name" value="CTLH"/>
    <property type="match status" value="1"/>
</dbReference>
<dbReference type="InterPro" id="IPR006594">
    <property type="entry name" value="LisH"/>
</dbReference>
<dbReference type="SMART" id="SM00668">
    <property type="entry name" value="CTLH"/>
    <property type="match status" value="1"/>
</dbReference>
<dbReference type="InterPro" id="IPR006595">
    <property type="entry name" value="CTLH_C"/>
</dbReference>
<comment type="caution">
    <text evidence="4">The sequence shown here is derived from an EMBL/GenBank/DDBJ whole genome shotgun (WGS) entry which is preliminary data.</text>
</comment>
<evidence type="ECO:0008006" key="6">
    <source>
        <dbReference type="Google" id="ProtNLM"/>
    </source>
</evidence>
<dbReference type="OrthoDB" id="25503at2759"/>
<dbReference type="InterPro" id="IPR035782">
    <property type="entry name" value="SPRY_RanBP9/10"/>
</dbReference>
<evidence type="ECO:0000313" key="4">
    <source>
        <dbReference type="EMBL" id="KAF5392559.1"/>
    </source>
</evidence>
<feature type="compositionally biased region" description="Low complexity" evidence="1">
    <location>
        <begin position="118"/>
        <end position="130"/>
    </location>
</feature>
<dbReference type="PROSITE" id="PS50188">
    <property type="entry name" value="B302_SPRY"/>
    <property type="match status" value="1"/>
</dbReference>
<reference evidence="4 5" key="1">
    <citation type="journal article" date="2020" name="ISME J.">
        <title>Uncovering the hidden diversity of litter-decomposition mechanisms in mushroom-forming fungi.</title>
        <authorList>
            <person name="Floudas D."/>
            <person name="Bentzer J."/>
            <person name="Ahren D."/>
            <person name="Johansson T."/>
            <person name="Persson P."/>
            <person name="Tunlid A."/>
        </authorList>
    </citation>
    <scope>NUCLEOTIDE SEQUENCE [LARGE SCALE GENOMIC DNA]</scope>
    <source>
        <strain evidence="4 5">CBS 406.79</strain>
    </source>
</reference>
<name>A0A8H5MG25_9AGAR</name>
<evidence type="ECO:0000313" key="5">
    <source>
        <dbReference type="Proteomes" id="UP000518752"/>
    </source>
</evidence>
<feature type="compositionally biased region" description="Low complexity" evidence="1">
    <location>
        <begin position="59"/>
        <end position="82"/>
    </location>
</feature>
<dbReference type="EMBL" id="JAACJN010000005">
    <property type="protein sequence ID" value="KAF5392559.1"/>
    <property type="molecule type" value="Genomic_DNA"/>
</dbReference>
<gene>
    <name evidence="4" type="ORF">D9757_002118</name>
</gene>
<feature type="domain" description="CTLH" evidence="3">
    <location>
        <begin position="531"/>
        <end position="589"/>
    </location>
</feature>
<organism evidence="4 5">
    <name type="scientific">Collybiopsis confluens</name>
    <dbReference type="NCBI Taxonomy" id="2823264"/>
    <lineage>
        <taxon>Eukaryota</taxon>
        <taxon>Fungi</taxon>
        <taxon>Dikarya</taxon>
        <taxon>Basidiomycota</taxon>
        <taxon>Agaricomycotina</taxon>
        <taxon>Agaricomycetes</taxon>
        <taxon>Agaricomycetidae</taxon>
        <taxon>Agaricales</taxon>
        <taxon>Marasmiineae</taxon>
        <taxon>Omphalotaceae</taxon>
        <taxon>Collybiopsis</taxon>
    </lineage>
</organism>
<dbReference type="InterPro" id="IPR024964">
    <property type="entry name" value="CTLH/CRA"/>
</dbReference>
<dbReference type="PANTHER" id="PTHR12864">
    <property type="entry name" value="RAN BINDING PROTEIN 9-RELATED"/>
    <property type="match status" value="1"/>
</dbReference>
<dbReference type="SMART" id="SM00667">
    <property type="entry name" value="LisH"/>
    <property type="match status" value="1"/>
</dbReference>
<keyword evidence="5" id="KW-1185">Reference proteome</keyword>
<dbReference type="InterPro" id="IPR001870">
    <property type="entry name" value="B30.2/SPRY"/>
</dbReference>
<feature type="compositionally biased region" description="Polar residues" evidence="1">
    <location>
        <begin position="144"/>
        <end position="162"/>
    </location>
</feature>
<dbReference type="Gene3D" id="2.60.120.920">
    <property type="match status" value="1"/>
</dbReference>
<feature type="region of interest" description="Disordered" evidence="1">
    <location>
        <begin position="493"/>
        <end position="516"/>
    </location>
</feature>
<dbReference type="SUPFAM" id="SSF49899">
    <property type="entry name" value="Concanavalin A-like lectins/glucanases"/>
    <property type="match status" value="1"/>
</dbReference>
<dbReference type="SMART" id="SM00449">
    <property type="entry name" value="SPRY"/>
    <property type="match status" value="1"/>
</dbReference>
<dbReference type="InterPro" id="IPR003877">
    <property type="entry name" value="SPRY_dom"/>
</dbReference>
<accession>A0A8H5MG25</accession>
<feature type="domain" description="B30.2/SPRY" evidence="2">
    <location>
        <begin position="219"/>
        <end position="410"/>
    </location>
</feature>
<dbReference type="InterPro" id="IPR013320">
    <property type="entry name" value="ConA-like_dom_sf"/>
</dbReference>